<feature type="transmembrane region" description="Helical" evidence="1">
    <location>
        <begin position="199"/>
        <end position="222"/>
    </location>
</feature>
<keyword evidence="1" id="KW-0472">Membrane</keyword>
<reference evidence="2 3" key="1">
    <citation type="submission" date="2017-07" db="EMBL/GenBank/DDBJ databases">
        <title>Genome sequence of the Sordaria macrospora wild type strain R19027.</title>
        <authorList>
            <person name="Nowrousian M."/>
            <person name="Teichert I."/>
            <person name="Kueck U."/>
        </authorList>
    </citation>
    <scope>NUCLEOTIDE SEQUENCE [LARGE SCALE GENOMIC DNA]</scope>
    <source>
        <strain evidence="2 3">R19027</strain>
        <tissue evidence="2">Mycelium</tissue>
    </source>
</reference>
<organism evidence="2 3">
    <name type="scientific">Sordaria macrospora</name>
    <dbReference type="NCBI Taxonomy" id="5147"/>
    <lineage>
        <taxon>Eukaryota</taxon>
        <taxon>Fungi</taxon>
        <taxon>Dikarya</taxon>
        <taxon>Ascomycota</taxon>
        <taxon>Pezizomycotina</taxon>
        <taxon>Sordariomycetes</taxon>
        <taxon>Sordariomycetidae</taxon>
        <taxon>Sordariales</taxon>
        <taxon>Sordariaceae</taxon>
        <taxon>Sordaria</taxon>
    </lineage>
</organism>
<gene>
    <name evidence="2" type="ORF">SMACR_06734</name>
</gene>
<protein>
    <submittedName>
        <fullName evidence="2">Uncharacterized protein</fullName>
    </submittedName>
</protein>
<evidence type="ECO:0000313" key="2">
    <source>
        <dbReference type="EMBL" id="KAA8631553.1"/>
    </source>
</evidence>
<comment type="caution">
    <text evidence="2">The sequence shown here is derived from an EMBL/GenBank/DDBJ whole genome shotgun (WGS) entry which is preliminary data.</text>
</comment>
<name>A0A8S8ZNH8_SORMA</name>
<evidence type="ECO:0000313" key="3">
    <source>
        <dbReference type="Proteomes" id="UP000433876"/>
    </source>
</evidence>
<dbReference type="OMA" id="ILMAWAI"/>
<feature type="transmembrane region" description="Helical" evidence="1">
    <location>
        <begin position="58"/>
        <end position="80"/>
    </location>
</feature>
<proteinExistence type="predicted"/>
<dbReference type="EMBL" id="NMPR01000074">
    <property type="protein sequence ID" value="KAA8631553.1"/>
    <property type="molecule type" value="Genomic_DNA"/>
</dbReference>
<dbReference type="Proteomes" id="UP000433876">
    <property type="component" value="Unassembled WGS sequence"/>
</dbReference>
<dbReference type="VEuPathDB" id="FungiDB:SMAC_06734"/>
<accession>A0A8S8ZNH8</accession>
<sequence>MDTGFRSHRRGASARLRKTFRYPSEDEADDGNALEVMDEQEQDSLITTLSHQNSQRNIQFRSLLLLIPAIASVPYLLALFLPSPSQRKSSTAIFSLLTLTSLAATTFITVKLPPTKTGLSFVDSLAASASTKKKNGKGDGKPGRSGMRVPNLYGSGMLVPSPLEVWLPYLNVGLCLLVLLTGLVTGSGGHQVGGSVGKVYLAALPGVIYAATVVAKVVMAGVDPEGELGGLRYGYKGA</sequence>
<keyword evidence="1" id="KW-0812">Transmembrane</keyword>
<feature type="transmembrane region" description="Helical" evidence="1">
    <location>
        <begin position="166"/>
        <end position="187"/>
    </location>
</feature>
<dbReference type="AlphaFoldDB" id="A0A8S8ZNH8"/>
<keyword evidence="1" id="KW-1133">Transmembrane helix</keyword>
<evidence type="ECO:0000256" key="1">
    <source>
        <dbReference type="SAM" id="Phobius"/>
    </source>
</evidence>